<protein>
    <submittedName>
        <fullName evidence="1">Uncharacterized protein</fullName>
    </submittedName>
</protein>
<reference evidence="1" key="1">
    <citation type="journal article" date="2014" name="Front. Microbiol.">
        <title>High frequency of phylogenetically diverse reductive dehalogenase-homologous genes in deep subseafloor sedimentary metagenomes.</title>
        <authorList>
            <person name="Kawai M."/>
            <person name="Futagami T."/>
            <person name="Toyoda A."/>
            <person name="Takaki Y."/>
            <person name="Nishi S."/>
            <person name="Hori S."/>
            <person name="Arai W."/>
            <person name="Tsubouchi T."/>
            <person name="Morono Y."/>
            <person name="Uchiyama I."/>
            <person name="Ito T."/>
            <person name="Fujiyama A."/>
            <person name="Inagaki F."/>
            <person name="Takami H."/>
        </authorList>
    </citation>
    <scope>NUCLEOTIDE SEQUENCE</scope>
    <source>
        <strain evidence="1">Expedition CK06-06</strain>
    </source>
</reference>
<name>X1TQ64_9ZZZZ</name>
<proteinExistence type="predicted"/>
<dbReference type="EMBL" id="BARW01012256">
    <property type="protein sequence ID" value="GAI82189.1"/>
    <property type="molecule type" value="Genomic_DNA"/>
</dbReference>
<accession>X1TQ64</accession>
<dbReference type="AlphaFoldDB" id="X1TQ64"/>
<gene>
    <name evidence="1" type="ORF">S12H4_23190</name>
</gene>
<organism evidence="1">
    <name type="scientific">marine sediment metagenome</name>
    <dbReference type="NCBI Taxonomy" id="412755"/>
    <lineage>
        <taxon>unclassified sequences</taxon>
        <taxon>metagenomes</taxon>
        <taxon>ecological metagenomes</taxon>
    </lineage>
</organism>
<sequence>GLLGWPTVNVKRGQCFWIQEPPMGAEFEKEETGG</sequence>
<feature type="non-terminal residue" evidence="1">
    <location>
        <position position="1"/>
    </location>
</feature>
<comment type="caution">
    <text evidence="1">The sequence shown here is derived from an EMBL/GenBank/DDBJ whole genome shotgun (WGS) entry which is preliminary data.</text>
</comment>
<evidence type="ECO:0000313" key="1">
    <source>
        <dbReference type="EMBL" id="GAI82189.1"/>
    </source>
</evidence>